<dbReference type="PANTHER" id="PTHR48475:SF1">
    <property type="entry name" value="RNASE H TYPE-1 DOMAIN-CONTAINING PROTEIN"/>
    <property type="match status" value="1"/>
</dbReference>
<dbReference type="EMBL" id="SDMP01000011">
    <property type="protein sequence ID" value="RYR31851.1"/>
    <property type="molecule type" value="Genomic_DNA"/>
</dbReference>
<keyword evidence="2" id="KW-1185">Reference proteome</keyword>
<evidence type="ECO:0000313" key="1">
    <source>
        <dbReference type="EMBL" id="RYR31851.1"/>
    </source>
</evidence>
<dbReference type="AlphaFoldDB" id="A0A445AZM3"/>
<proteinExistence type="predicted"/>
<protein>
    <submittedName>
        <fullName evidence="1">Uncharacterized protein</fullName>
    </submittedName>
</protein>
<evidence type="ECO:0000313" key="2">
    <source>
        <dbReference type="Proteomes" id="UP000289738"/>
    </source>
</evidence>
<comment type="caution">
    <text evidence="1">The sequence shown here is derived from an EMBL/GenBank/DDBJ whole genome shotgun (WGS) entry which is preliminary data.</text>
</comment>
<dbReference type="GO" id="GO:0003676">
    <property type="term" value="F:nucleic acid binding"/>
    <property type="evidence" value="ECO:0007669"/>
    <property type="project" value="InterPro"/>
</dbReference>
<dbReference type="InterPro" id="IPR036397">
    <property type="entry name" value="RNaseH_sf"/>
</dbReference>
<dbReference type="PANTHER" id="PTHR48475">
    <property type="entry name" value="RIBONUCLEASE H"/>
    <property type="match status" value="1"/>
</dbReference>
<dbReference type="SUPFAM" id="SSF53098">
    <property type="entry name" value="Ribonuclease H-like"/>
    <property type="match status" value="1"/>
</dbReference>
<gene>
    <name evidence="1" type="ORF">Ahy_B01g056780</name>
</gene>
<dbReference type="Gene3D" id="3.30.420.10">
    <property type="entry name" value="Ribonuclease H-like superfamily/Ribonuclease H"/>
    <property type="match status" value="1"/>
</dbReference>
<reference evidence="1 2" key="1">
    <citation type="submission" date="2019-01" db="EMBL/GenBank/DDBJ databases">
        <title>Sequencing of cultivated peanut Arachis hypogaea provides insights into genome evolution and oil improvement.</title>
        <authorList>
            <person name="Chen X."/>
        </authorList>
    </citation>
    <scope>NUCLEOTIDE SEQUENCE [LARGE SCALE GENOMIC DNA]</scope>
    <source>
        <strain evidence="2">cv. Fuhuasheng</strain>
        <tissue evidence="1">Leaves</tissue>
    </source>
</reference>
<sequence>MRTLKAPFAVKWLKIIKRASTNQFSVNGKKRVLSILEQYQIKYHNSFSYYLQDKGQAKSTNKNFLKILTNMVTNTHKNWSEYLSFVLWTYKTFSLVYGTEVVLLTKIEVTINREAKLLELQEKKKPTPYEHCIVLDPNHRTIISSINFMYIKKYYPSFRFRS</sequence>
<organism evidence="1 2">
    <name type="scientific">Arachis hypogaea</name>
    <name type="common">Peanut</name>
    <dbReference type="NCBI Taxonomy" id="3818"/>
    <lineage>
        <taxon>Eukaryota</taxon>
        <taxon>Viridiplantae</taxon>
        <taxon>Streptophyta</taxon>
        <taxon>Embryophyta</taxon>
        <taxon>Tracheophyta</taxon>
        <taxon>Spermatophyta</taxon>
        <taxon>Magnoliopsida</taxon>
        <taxon>eudicotyledons</taxon>
        <taxon>Gunneridae</taxon>
        <taxon>Pentapetalae</taxon>
        <taxon>rosids</taxon>
        <taxon>fabids</taxon>
        <taxon>Fabales</taxon>
        <taxon>Fabaceae</taxon>
        <taxon>Papilionoideae</taxon>
        <taxon>50 kb inversion clade</taxon>
        <taxon>dalbergioids sensu lato</taxon>
        <taxon>Dalbergieae</taxon>
        <taxon>Pterocarpus clade</taxon>
        <taxon>Arachis</taxon>
    </lineage>
</organism>
<dbReference type="InterPro" id="IPR012337">
    <property type="entry name" value="RNaseH-like_sf"/>
</dbReference>
<accession>A0A445AZM3</accession>
<dbReference type="Proteomes" id="UP000289738">
    <property type="component" value="Chromosome B01"/>
</dbReference>
<name>A0A445AZM3_ARAHY</name>